<dbReference type="PANTHER" id="PTHR33428">
    <property type="entry name" value="CHLOROPHYLLASE-2, CHLOROPLASTIC"/>
    <property type="match status" value="1"/>
</dbReference>
<dbReference type="GO" id="GO:0015996">
    <property type="term" value="P:chlorophyll catabolic process"/>
    <property type="evidence" value="ECO:0007669"/>
    <property type="project" value="UniProtKB-UniPathway"/>
</dbReference>
<dbReference type="EMBL" id="GDJX01019922">
    <property type="protein sequence ID" value="JAT48014.1"/>
    <property type="molecule type" value="Transcribed_RNA"/>
</dbReference>
<name>A0A1D1Y052_9ARAE</name>
<dbReference type="PANTHER" id="PTHR33428:SF2">
    <property type="entry name" value="CHLOROPHYLLASE-2"/>
    <property type="match status" value="1"/>
</dbReference>
<gene>
    <name evidence="2" type="primary">CLH2_0</name>
    <name evidence="2" type="ORF">g.5276</name>
</gene>
<dbReference type="AlphaFoldDB" id="A0A1D1Y052"/>
<evidence type="ECO:0000313" key="2">
    <source>
        <dbReference type="EMBL" id="JAT48014.1"/>
    </source>
</evidence>
<dbReference type="UniPathway" id="UPA00674"/>
<dbReference type="GO" id="GO:0047746">
    <property type="term" value="F:chlorophyllase activity"/>
    <property type="evidence" value="ECO:0007669"/>
    <property type="project" value="TreeGrafter"/>
</dbReference>
<feature type="non-terminal residue" evidence="2">
    <location>
        <position position="1"/>
    </location>
</feature>
<proteinExistence type="predicted"/>
<dbReference type="ESTHER" id="9arae-a0a1d1y052">
    <property type="family name" value="Chlorophyllase_Plant"/>
</dbReference>
<organism evidence="2">
    <name type="scientific">Anthurium amnicola</name>
    <dbReference type="NCBI Taxonomy" id="1678845"/>
    <lineage>
        <taxon>Eukaryota</taxon>
        <taxon>Viridiplantae</taxon>
        <taxon>Streptophyta</taxon>
        <taxon>Embryophyta</taxon>
        <taxon>Tracheophyta</taxon>
        <taxon>Spermatophyta</taxon>
        <taxon>Magnoliopsida</taxon>
        <taxon>Liliopsida</taxon>
        <taxon>Araceae</taxon>
        <taxon>Pothoideae</taxon>
        <taxon>Potheae</taxon>
        <taxon>Anthurium</taxon>
    </lineage>
</organism>
<feature type="region of interest" description="Disordered" evidence="1">
    <location>
        <begin position="377"/>
        <end position="400"/>
    </location>
</feature>
<sequence length="400" mass="42832">DLSQNNPVRRQIGGKVVNCDNTAKKKSASRNSFFFFLLQWLQWGRKEMGRDSSACAAAAMATGIRVFQPGSLKVKLLRVETTGAGGSACPPPPKPLLIASPEDGGEFPVLVFLHGYLLYNSFYSQLMQHVASHGFIVVAPQLYVLSGPDSTDEIKWASATTDWLPSGLPGALPPAVLPDLTKLAIAGHSRGGKVAFALALSRLRRPHHPPTTPTSFSAVMGIDPVDGMGRGKQTPPPVLTYAPLSFDLGTAAAMVVGSALGEIPRGPLFPACAPPGVNHRDFFAECRPPACHLVAGGQGHQDMLDDETPGLRGRATRCLCKNGVARAPMRAFSAGAMVAFMRAYLEGAPADLLALRDNPDIAPVVLSDATFLLSHHDEHSHHHHHQQQQQQHCLALEGRR</sequence>
<accession>A0A1D1Y052</accession>
<evidence type="ECO:0000256" key="1">
    <source>
        <dbReference type="SAM" id="MobiDB-lite"/>
    </source>
</evidence>
<dbReference type="Pfam" id="PF07224">
    <property type="entry name" value="Chlorophyllase"/>
    <property type="match status" value="1"/>
</dbReference>
<reference evidence="2" key="1">
    <citation type="submission" date="2015-07" db="EMBL/GenBank/DDBJ databases">
        <title>Transcriptome Assembly of Anthurium amnicola.</title>
        <authorList>
            <person name="Suzuki J."/>
        </authorList>
    </citation>
    <scope>NUCLEOTIDE SEQUENCE</scope>
</reference>
<dbReference type="Gene3D" id="3.40.50.1820">
    <property type="entry name" value="alpha/beta hydrolase"/>
    <property type="match status" value="1"/>
</dbReference>
<protein>
    <submittedName>
        <fullName evidence="2">Chlorophyllase-2, chloroplastic</fullName>
    </submittedName>
</protein>
<dbReference type="InterPro" id="IPR029058">
    <property type="entry name" value="AB_hydrolase_fold"/>
</dbReference>
<dbReference type="InterPro" id="IPR017395">
    <property type="entry name" value="Chlorophyllase-like"/>
</dbReference>
<dbReference type="SUPFAM" id="SSF53474">
    <property type="entry name" value="alpha/beta-Hydrolases"/>
    <property type="match status" value="1"/>
</dbReference>